<evidence type="ECO:0000256" key="5">
    <source>
        <dbReference type="ARBA" id="ARBA00022741"/>
    </source>
</evidence>
<evidence type="ECO:0000313" key="14">
    <source>
        <dbReference type="Proteomes" id="UP001519306"/>
    </source>
</evidence>
<dbReference type="EMBL" id="JAGGLJ010000008">
    <property type="protein sequence ID" value="MBP2025467.1"/>
    <property type="molecule type" value="Genomic_DNA"/>
</dbReference>
<dbReference type="PROSITE" id="PS01012">
    <property type="entry name" value="FOLYLPOLYGLU_SYNT_2"/>
    <property type="match status" value="1"/>
</dbReference>
<sequence length="435" mass="49507">MEFKDIINNLESRSGKKKSYDFNRMRSLLLKLENPQKDLKYFHIAGTNGKGSTSNFIYNILKAKGYKTGLYTSPHLVKYNERIIINDDMISDDDFIRLFEKVLVAEDEIKVEFEDLTFFEVITAISFLYFKENKCDYCVLEVGMGGLSDSTNVIDACDVLASIITPISMDHTEFLGDTIEEIAVQKAGIIKNNTLVATSNSDEKVLDILKETAEINNSNIYSLKDLEIYNVFANEKGSIYSLKYKDIILENIKTSLMGYYQIYNSALAILTTLELRIRGILNIDNKSILTGINNAYWPGRMEKIHDNPMVVLDGAHNLDGIKNLTKNLNIFKYDKLYIIASILKDKEHDKMLKELSLFAQEIILVDLNTKRKTDISILEKEVLKYNTKVSVIEDLNTAIIKTLNAAKKNDLIIISGSLYLVSDVKEIILKNKNSF</sequence>
<dbReference type="InterPro" id="IPR036565">
    <property type="entry name" value="Mur-like_cat_sf"/>
</dbReference>
<protein>
    <recommendedName>
        <fullName evidence="2">tetrahydrofolate synthase</fullName>
        <ecNumber evidence="2">6.3.2.17</ecNumber>
    </recommendedName>
    <alternativeName>
        <fullName evidence="8">Tetrahydrofolylpolyglutamate synthase</fullName>
    </alternativeName>
</protein>
<keyword evidence="4" id="KW-0479">Metal-binding</keyword>
<evidence type="ECO:0000256" key="3">
    <source>
        <dbReference type="ARBA" id="ARBA00022598"/>
    </source>
</evidence>
<dbReference type="NCBIfam" id="TIGR01499">
    <property type="entry name" value="folC"/>
    <property type="match status" value="1"/>
</dbReference>
<comment type="caution">
    <text evidence="13">The sequence shown here is derived from an EMBL/GenBank/DDBJ whole genome shotgun (WGS) entry which is preliminary data.</text>
</comment>
<dbReference type="PANTHER" id="PTHR11136">
    <property type="entry name" value="FOLYLPOLYGLUTAMATE SYNTHASE-RELATED"/>
    <property type="match status" value="1"/>
</dbReference>
<proteinExistence type="inferred from homology"/>
<evidence type="ECO:0000256" key="8">
    <source>
        <dbReference type="ARBA" id="ARBA00030592"/>
    </source>
</evidence>
<evidence type="ECO:0000256" key="7">
    <source>
        <dbReference type="ARBA" id="ARBA00022842"/>
    </source>
</evidence>
<keyword evidence="5 10" id="KW-0547">Nucleotide-binding</keyword>
<dbReference type="Gene3D" id="3.90.190.20">
    <property type="entry name" value="Mur ligase, C-terminal domain"/>
    <property type="match status" value="1"/>
</dbReference>
<evidence type="ECO:0000256" key="9">
    <source>
        <dbReference type="ARBA" id="ARBA00047493"/>
    </source>
</evidence>
<feature type="domain" description="Mur ligase C-terminal" evidence="11">
    <location>
        <begin position="299"/>
        <end position="417"/>
    </location>
</feature>
<dbReference type="PROSITE" id="PS01011">
    <property type="entry name" value="FOLYLPOLYGLU_SYNT_1"/>
    <property type="match status" value="1"/>
</dbReference>
<evidence type="ECO:0000256" key="6">
    <source>
        <dbReference type="ARBA" id="ARBA00022840"/>
    </source>
</evidence>
<dbReference type="SUPFAM" id="SSF53244">
    <property type="entry name" value="MurD-like peptide ligases, peptide-binding domain"/>
    <property type="match status" value="1"/>
</dbReference>
<dbReference type="PIRSF" id="PIRSF001563">
    <property type="entry name" value="Folylpolyglu_synth"/>
    <property type="match status" value="1"/>
</dbReference>
<reference evidence="13 14" key="1">
    <citation type="submission" date="2021-03" db="EMBL/GenBank/DDBJ databases">
        <title>Genomic Encyclopedia of Type Strains, Phase IV (KMG-IV): sequencing the most valuable type-strain genomes for metagenomic binning, comparative biology and taxonomic classification.</title>
        <authorList>
            <person name="Goeker M."/>
        </authorList>
    </citation>
    <scope>NUCLEOTIDE SEQUENCE [LARGE SCALE GENOMIC DNA]</scope>
    <source>
        <strain evidence="13 14">DSM 27563</strain>
    </source>
</reference>
<dbReference type="GO" id="GO:0008841">
    <property type="term" value="F:dihydrofolate synthase activity"/>
    <property type="evidence" value="ECO:0007669"/>
    <property type="project" value="UniProtKB-EC"/>
</dbReference>
<dbReference type="RefSeq" id="WP_210060761.1">
    <property type="nucleotide sequence ID" value="NZ_JAGGLJ010000008.1"/>
</dbReference>
<dbReference type="GO" id="GO:0004326">
    <property type="term" value="F:tetrahydrofolylpolyglutamate synthase activity"/>
    <property type="evidence" value="ECO:0007669"/>
    <property type="project" value="UniProtKB-EC"/>
</dbReference>
<dbReference type="Gene3D" id="3.40.1190.10">
    <property type="entry name" value="Mur-like, catalytic domain"/>
    <property type="match status" value="1"/>
</dbReference>
<dbReference type="Pfam" id="PF08245">
    <property type="entry name" value="Mur_ligase_M"/>
    <property type="match status" value="1"/>
</dbReference>
<comment type="catalytic activity">
    <reaction evidence="9">
        <text>(6S)-5,6,7,8-tetrahydrofolyl-(gamma-L-Glu)(n) + L-glutamate + ATP = (6S)-5,6,7,8-tetrahydrofolyl-(gamma-L-Glu)(n+1) + ADP + phosphate + H(+)</text>
        <dbReference type="Rhea" id="RHEA:10580"/>
        <dbReference type="Rhea" id="RHEA-COMP:14738"/>
        <dbReference type="Rhea" id="RHEA-COMP:14740"/>
        <dbReference type="ChEBI" id="CHEBI:15378"/>
        <dbReference type="ChEBI" id="CHEBI:29985"/>
        <dbReference type="ChEBI" id="CHEBI:30616"/>
        <dbReference type="ChEBI" id="CHEBI:43474"/>
        <dbReference type="ChEBI" id="CHEBI:141005"/>
        <dbReference type="ChEBI" id="CHEBI:456216"/>
        <dbReference type="EC" id="6.3.2.17"/>
    </reaction>
</comment>
<dbReference type="Proteomes" id="UP001519306">
    <property type="component" value="Unassembled WGS sequence"/>
</dbReference>
<evidence type="ECO:0000259" key="11">
    <source>
        <dbReference type="Pfam" id="PF02875"/>
    </source>
</evidence>
<dbReference type="InterPro" id="IPR001645">
    <property type="entry name" value="Folylpolyglutamate_synth"/>
</dbReference>
<comment type="similarity">
    <text evidence="1 10">Belongs to the folylpolyglutamate synthase family.</text>
</comment>
<evidence type="ECO:0000256" key="10">
    <source>
        <dbReference type="PIRNR" id="PIRNR001563"/>
    </source>
</evidence>
<dbReference type="InterPro" id="IPR018109">
    <property type="entry name" value="Folylpolyglutamate_synth_CS"/>
</dbReference>
<gene>
    <name evidence="13" type="ORF">J2Z71_001000</name>
</gene>
<evidence type="ECO:0000256" key="4">
    <source>
        <dbReference type="ARBA" id="ARBA00022723"/>
    </source>
</evidence>
<keyword evidence="14" id="KW-1185">Reference proteome</keyword>
<evidence type="ECO:0000256" key="2">
    <source>
        <dbReference type="ARBA" id="ARBA00013025"/>
    </source>
</evidence>
<keyword evidence="3 10" id="KW-0436">Ligase</keyword>
<name>A0ABS4KCG0_9FIRM</name>
<evidence type="ECO:0000259" key="12">
    <source>
        <dbReference type="Pfam" id="PF08245"/>
    </source>
</evidence>
<dbReference type="InterPro" id="IPR004101">
    <property type="entry name" value="Mur_ligase_C"/>
</dbReference>
<feature type="domain" description="Mur ligase central" evidence="12">
    <location>
        <begin position="44"/>
        <end position="270"/>
    </location>
</feature>
<dbReference type="InterPro" id="IPR013221">
    <property type="entry name" value="Mur_ligase_cen"/>
</dbReference>
<keyword evidence="6 10" id="KW-0067">ATP-binding</keyword>
<evidence type="ECO:0000313" key="13">
    <source>
        <dbReference type="EMBL" id="MBP2025467.1"/>
    </source>
</evidence>
<organism evidence="13 14">
    <name type="scientific">Peptoniphilus stercorisuis</name>
    <dbReference type="NCBI Taxonomy" id="1436965"/>
    <lineage>
        <taxon>Bacteria</taxon>
        <taxon>Bacillati</taxon>
        <taxon>Bacillota</taxon>
        <taxon>Tissierellia</taxon>
        <taxon>Tissierellales</taxon>
        <taxon>Peptoniphilaceae</taxon>
        <taxon>Peptoniphilus</taxon>
    </lineage>
</organism>
<dbReference type="Pfam" id="PF02875">
    <property type="entry name" value="Mur_ligase_C"/>
    <property type="match status" value="1"/>
</dbReference>
<dbReference type="EC" id="6.3.2.17" evidence="2"/>
<dbReference type="InterPro" id="IPR036615">
    <property type="entry name" value="Mur_ligase_C_dom_sf"/>
</dbReference>
<dbReference type="PANTHER" id="PTHR11136:SF0">
    <property type="entry name" value="DIHYDROFOLATE SYNTHETASE-RELATED"/>
    <property type="match status" value="1"/>
</dbReference>
<dbReference type="SUPFAM" id="SSF53623">
    <property type="entry name" value="MurD-like peptide ligases, catalytic domain"/>
    <property type="match status" value="1"/>
</dbReference>
<keyword evidence="7" id="KW-0460">Magnesium</keyword>
<accession>A0ABS4KCG0</accession>
<evidence type="ECO:0000256" key="1">
    <source>
        <dbReference type="ARBA" id="ARBA00008276"/>
    </source>
</evidence>